<dbReference type="Proteomes" id="UP000831701">
    <property type="component" value="Chromosome 21"/>
</dbReference>
<organism evidence="1 2">
    <name type="scientific">Scortum barcoo</name>
    <name type="common">barcoo grunter</name>
    <dbReference type="NCBI Taxonomy" id="214431"/>
    <lineage>
        <taxon>Eukaryota</taxon>
        <taxon>Metazoa</taxon>
        <taxon>Chordata</taxon>
        <taxon>Craniata</taxon>
        <taxon>Vertebrata</taxon>
        <taxon>Euteleostomi</taxon>
        <taxon>Actinopterygii</taxon>
        <taxon>Neopterygii</taxon>
        <taxon>Teleostei</taxon>
        <taxon>Neoteleostei</taxon>
        <taxon>Acanthomorphata</taxon>
        <taxon>Eupercaria</taxon>
        <taxon>Centrarchiformes</taxon>
        <taxon>Terapontoidei</taxon>
        <taxon>Terapontidae</taxon>
        <taxon>Scortum</taxon>
    </lineage>
</organism>
<evidence type="ECO:0000313" key="1">
    <source>
        <dbReference type="EMBL" id="KAI3354849.1"/>
    </source>
</evidence>
<dbReference type="EMBL" id="CM041551">
    <property type="protein sequence ID" value="KAI3354849.1"/>
    <property type="molecule type" value="Genomic_DNA"/>
</dbReference>
<evidence type="ECO:0000313" key="2">
    <source>
        <dbReference type="Proteomes" id="UP000831701"/>
    </source>
</evidence>
<comment type="caution">
    <text evidence="1">The sequence shown here is derived from an EMBL/GenBank/DDBJ whole genome shotgun (WGS) entry which is preliminary data.</text>
</comment>
<name>A0ACB8VHF9_9TELE</name>
<gene>
    <name evidence="1" type="ORF">L3Q82_004547</name>
</gene>
<reference evidence="1" key="1">
    <citation type="submission" date="2022-04" db="EMBL/GenBank/DDBJ databases">
        <title>Jade perch genome.</title>
        <authorList>
            <person name="Chao B."/>
        </authorList>
    </citation>
    <scope>NUCLEOTIDE SEQUENCE</scope>
    <source>
        <strain evidence="1">CB-2022</strain>
    </source>
</reference>
<protein>
    <submittedName>
        <fullName evidence="1">Uncharacterized protein</fullName>
    </submittedName>
</protein>
<accession>A0ACB8VHF9</accession>
<proteinExistence type="predicted"/>
<keyword evidence="2" id="KW-1185">Reference proteome</keyword>
<sequence>MSGGNPEPVVVTEVRDAVRLKKESCRTMLACGTPAWSKGTLQQVPTSCCSYSQTVLEAKLRGLGGVGEAMEEDSITVPEEIGKPSIGAYLRRGSSTLPTLFTVQVGSC</sequence>